<feature type="domain" description="DUF927" evidence="1">
    <location>
        <begin position="333"/>
        <end position="597"/>
    </location>
</feature>
<dbReference type="InterPro" id="IPR054468">
    <property type="entry name" value="NrSPol-like_HBD"/>
</dbReference>
<name>A0AAX3W5W8_MAMLE</name>
<dbReference type="RefSeq" id="WP_282862727.1">
    <property type="nucleotide sequence ID" value="NZ_CP118848.1"/>
</dbReference>
<proteinExistence type="predicted"/>
<evidence type="ECO:0000313" key="3">
    <source>
        <dbReference type="EMBL" id="WHI60777.1"/>
    </source>
</evidence>
<sequence length="856" mass="98367">MAITTKEKILKVNTENVPTEMAHLEQWLMWKAELNEKNEYDKIPYQLIGLKASSVNPSSWSNFEKSVEKLNEYDGVGFVLTKADDYIVLDLDDIHIDNETYEPLTDIAKEVMEKTWWEVSPSGTGIHAYFKGTIPDEVRRKNKSEHLELYSHSRFMTFTGVNDGITREISSDQSYIDSLVERYFKREVSTNDPIKYDITPSNLDDNEVIQLMARSRNAERLSKLMSGGWQDLFESQSEADLSLLNALAFYTQKNASQMDRIFRSSDLLREKLDEKRNGTTYGQMSIEKAIADCKNVYDPKYKSANSNYDIILNEEGNNKIPDNYKIGENSWLYKMVEKGCGDDKQIVPMLITSTPPFISKCFKDIESLIVSYEMSYLKSNEVTKFPVQALEIADAKNIINLASKGLDVDSNNRSELVQFISMYMRLNNLPTNKTVSRLGHVKDHFIHPLIDNDVELIIHEEGYKRLAEAFKTKGTLKEYSNTVFNEIRNSPMAMMFVYASLGSILLHDFNVEPFIVDMASKTSTGKTTALKVASSVWGTNNLINEWNTTKVNLERKAGIMNSFPLIFDDTRKAPHYQLADIVYQFSGGRSKGRGNIHSIENELTWQNILISTGETSIVEYGQEKAGISARVITLQDNPFNDDVNLRMLYDGLENNYGQLGLAFIEQYAKRKDDYKNVFRSHEKLFVEKAEDNEVMQRLGRAFALLQTAGEILNDIEYFEHDPYKIVNTAYESMKASNKTIDKPKQLLIEVLEYMQANTNNIIGDGYDDYRIGELKGIYKKSMLGIQSETLKNILGHELTSTVKEWDSRNYLINNGDRLQKQVKFKKQRYMVYAINENIIKELGFDFSRSHNEYYDE</sequence>
<feature type="domain" description="NrS-1 polymerase-like HBD" evidence="2">
    <location>
        <begin position="236"/>
        <end position="299"/>
    </location>
</feature>
<organism evidence="3 4">
    <name type="scientific">Mammaliicoccus lentus</name>
    <name type="common">Staphylococcus lentus</name>
    <dbReference type="NCBI Taxonomy" id="42858"/>
    <lineage>
        <taxon>Bacteria</taxon>
        <taxon>Bacillati</taxon>
        <taxon>Bacillota</taxon>
        <taxon>Bacilli</taxon>
        <taxon>Bacillales</taxon>
        <taxon>Staphylococcaceae</taxon>
        <taxon>Mammaliicoccus</taxon>
    </lineage>
</organism>
<gene>
    <name evidence="3" type="ORF">PYH69_03870</name>
</gene>
<dbReference type="Pfam" id="PF06048">
    <property type="entry name" value="DUF927"/>
    <property type="match status" value="1"/>
</dbReference>
<dbReference type="Pfam" id="PF22763">
    <property type="entry name" value="NrS1-1_pol-like_HBD"/>
    <property type="match status" value="1"/>
</dbReference>
<evidence type="ECO:0000259" key="2">
    <source>
        <dbReference type="Pfam" id="PF22763"/>
    </source>
</evidence>
<accession>A0AAX3W5W8</accession>
<evidence type="ECO:0000313" key="4">
    <source>
        <dbReference type="Proteomes" id="UP001223261"/>
    </source>
</evidence>
<dbReference type="AlphaFoldDB" id="A0AAX3W5W8"/>
<dbReference type="EMBL" id="CP118848">
    <property type="protein sequence ID" value="WHI60777.1"/>
    <property type="molecule type" value="Genomic_DNA"/>
</dbReference>
<dbReference type="InterPro" id="IPR009270">
    <property type="entry name" value="DUF927"/>
</dbReference>
<protein>
    <submittedName>
        <fullName evidence="3">DUF927 domain-containing protein</fullName>
    </submittedName>
</protein>
<evidence type="ECO:0000259" key="1">
    <source>
        <dbReference type="Pfam" id="PF06048"/>
    </source>
</evidence>
<reference evidence="3" key="1">
    <citation type="journal article" date="2023" name="Antibiotics">
        <title>Prevalence and Molecular Characterization of Methicillin-Resistant Staphylococci (MRS) and Mammaliicocci (MRM) in Dromedary Camels from Algeria: First Detection of SCCmec-mecC Hybrid in Methicillin-Resistant Mammaliicoccus lentus.</title>
        <authorList>
            <person name="Belhout C."/>
            <person name="Boyen F."/>
            <person name="Vereecke N."/>
            <person name="Theuns S."/>
            <person name="Taibi N."/>
            <person name="Stegger M."/>
            <person name="de la Fe-Rodriguez P.Y."/>
            <person name="Bouayad L."/>
            <person name="Elgroud R."/>
            <person name="Butaye P."/>
        </authorList>
    </citation>
    <scope>NUCLEOTIDE SEQUENCE</scope>
    <source>
        <strain evidence="3">7048</strain>
    </source>
</reference>
<dbReference type="Proteomes" id="UP001223261">
    <property type="component" value="Chromosome"/>
</dbReference>